<evidence type="ECO:0000313" key="4">
    <source>
        <dbReference type="Proteomes" id="UP000593892"/>
    </source>
</evidence>
<dbReference type="GO" id="GO:0000166">
    <property type="term" value="F:nucleotide binding"/>
    <property type="evidence" value="ECO:0007669"/>
    <property type="project" value="InterPro"/>
</dbReference>
<dbReference type="InterPro" id="IPR055170">
    <property type="entry name" value="GFO_IDH_MocA-like_dom"/>
</dbReference>
<gene>
    <name evidence="3" type="ORF">IRI77_09395</name>
</gene>
<keyword evidence="4" id="KW-1185">Reference proteome</keyword>
<accession>A0A7S7NUR2</accession>
<feature type="domain" description="Gfo/Idh/MocA-like oxidoreductase N-terminal" evidence="1">
    <location>
        <begin position="4"/>
        <end position="122"/>
    </location>
</feature>
<dbReference type="EMBL" id="CP063849">
    <property type="protein sequence ID" value="QOY90147.1"/>
    <property type="molecule type" value="Genomic_DNA"/>
</dbReference>
<sequence length="337" mass="36177">MKEFRTGLVGCGLFGESHLSALQAVPGVAVAAVFDLDVARASSLAAKYQIPMVARSLEELLAAGVDVVHVATPEHCHRGPVIAALQAGKDVLVEKPFATSLEDCAAMTEAAQSSGRALMVGHLLRFDPRYAVLREETAAGRIGRIVAMSAKRGRMRGGFHMYERTHPALCNCVHDIDILLSLDRSPVVRVRGFERKIHSTLNPDWVMGILEFASGAIGRVETNWLLPDAAGVGLDDGLQITGELGSMSLSMQPAGLSVWSEQGYSAPDAGYETRMYGAAHGALLNELLYFYRCLASGQAISAITLQEATNTMRTALALVESARSGRDVELQSWSPVR</sequence>
<protein>
    <submittedName>
        <fullName evidence="3">Gfo/Idh/MocA family oxidoreductase</fullName>
    </submittedName>
</protein>
<evidence type="ECO:0000313" key="3">
    <source>
        <dbReference type="EMBL" id="QOY90147.1"/>
    </source>
</evidence>
<dbReference type="SUPFAM" id="SSF55347">
    <property type="entry name" value="Glyceraldehyde-3-phosphate dehydrogenase-like, C-terminal domain"/>
    <property type="match status" value="1"/>
</dbReference>
<dbReference type="AlphaFoldDB" id="A0A7S7NUR2"/>
<reference evidence="3 4" key="1">
    <citation type="submission" date="2020-10" db="EMBL/GenBank/DDBJ databases">
        <title>Complete genome sequence of Paludibaculum fermentans P105T, a facultatively anaerobic acidobacterium capable of dissimilatory Fe(III) reduction.</title>
        <authorList>
            <person name="Dedysh S.N."/>
            <person name="Beletsky A.V."/>
            <person name="Kulichevskaya I.S."/>
            <person name="Mardanov A.V."/>
            <person name="Ravin N.V."/>
        </authorList>
    </citation>
    <scope>NUCLEOTIDE SEQUENCE [LARGE SCALE GENOMIC DNA]</scope>
    <source>
        <strain evidence="3 4">P105</strain>
    </source>
</reference>
<dbReference type="RefSeq" id="WP_194451812.1">
    <property type="nucleotide sequence ID" value="NZ_CP063849.1"/>
</dbReference>
<evidence type="ECO:0000259" key="2">
    <source>
        <dbReference type="Pfam" id="PF22725"/>
    </source>
</evidence>
<dbReference type="SUPFAM" id="SSF51735">
    <property type="entry name" value="NAD(P)-binding Rossmann-fold domains"/>
    <property type="match status" value="1"/>
</dbReference>
<organism evidence="3 4">
    <name type="scientific">Paludibaculum fermentans</name>
    <dbReference type="NCBI Taxonomy" id="1473598"/>
    <lineage>
        <taxon>Bacteria</taxon>
        <taxon>Pseudomonadati</taxon>
        <taxon>Acidobacteriota</taxon>
        <taxon>Terriglobia</taxon>
        <taxon>Bryobacterales</taxon>
        <taxon>Bryobacteraceae</taxon>
        <taxon>Paludibaculum</taxon>
    </lineage>
</organism>
<dbReference type="Pfam" id="PF01408">
    <property type="entry name" value="GFO_IDH_MocA"/>
    <property type="match status" value="1"/>
</dbReference>
<dbReference type="InterPro" id="IPR051450">
    <property type="entry name" value="Gfo/Idh/MocA_Oxidoreductases"/>
</dbReference>
<evidence type="ECO:0000259" key="1">
    <source>
        <dbReference type="Pfam" id="PF01408"/>
    </source>
</evidence>
<dbReference type="Gene3D" id="3.40.50.720">
    <property type="entry name" value="NAD(P)-binding Rossmann-like Domain"/>
    <property type="match status" value="1"/>
</dbReference>
<dbReference type="Pfam" id="PF22725">
    <property type="entry name" value="GFO_IDH_MocA_C3"/>
    <property type="match status" value="1"/>
</dbReference>
<name>A0A7S7NUR2_PALFE</name>
<proteinExistence type="predicted"/>
<dbReference type="PANTHER" id="PTHR43377">
    <property type="entry name" value="BILIVERDIN REDUCTASE A"/>
    <property type="match status" value="1"/>
</dbReference>
<dbReference type="Proteomes" id="UP000593892">
    <property type="component" value="Chromosome"/>
</dbReference>
<dbReference type="InterPro" id="IPR000683">
    <property type="entry name" value="Gfo/Idh/MocA-like_OxRdtase_N"/>
</dbReference>
<feature type="domain" description="GFO/IDH/MocA-like oxidoreductase" evidence="2">
    <location>
        <begin position="132"/>
        <end position="247"/>
    </location>
</feature>
<dbReference type="KEGG" id="pfer:IRI77_09395"/>
<dbReference type="PANTHER" id="PTHR43377:SF1">
    <property type="entry name" value="BILIVERDIN REDUCTASE A"/>
    <property type="match status" value="1"/>
</dbReference>
<dbReference type="InterPro" id="IPR036291">
    <property type="entry name" value="NAD(P)-bd_dom_sf"/>
</dbReference>
<dbReference type="Gene3D" id="3.30.360.10">
    <property type="entry name" value="Dihydrodipicolinate Reductase, domain 2"/>
    <property type="match status" value="1"/>
</dbReference>